<evidence type="ECO:0000256" key="2">
    <source>
        <dbReference type="ARBA" id="ARBA00007663"/>
    </source>
</evidence>
<keyword evidence="6" id="KW-0819">tRNA processing</keyword>
<evidence type="ECO:0000256" key="5">
    <source>
        <dbReference type="ARBA" id="ARBA00022679"/>
    </source>
</evidence>
<evidence type="ECO:0000259" key="11">
    <source>
        <dbReference type="PROSITE" id="PS51163"/>
    </source>
</evidence>
<evidence type="ECO:0000256" key="4">
    <source>
        <dbReference type="ARBA" id="ARBA00022490"/>
    </source>
</evidence>
<accession>A0A381Q7H4</accession>
<evidence type="ECO:0000256" key="9">
    <source>
        <dbReference type="ARBA" id="ARBA00022840"/>
    </source>
</evidence>
<organism evidence="12">
    <name type="scientific">marine metagenome</name>
    <dbReference type="NCBI Taxonomy" id="408172"/>
    <lineage>
        <taxon>unclassified sequences</taxon>
        <taxon>metagenomes</taxon>
        <taxon>ecological metagenomes</taxon>
    </lineage>
</organism>
<dbReference type="InterPro" id="IPR050156">
    <property type="entry name" value="TC-AMP_synthase_SUA5"/>
</dbReference>
<dbReference type="GO" id="GO:0005524">
    <property type="term" value="F:ATP binding"/>
    <property type="evidence" value="ECO:0007669"/>
    <property type="project" value="UniProtKB-KW"/>
</dbReference>
<evidence type="ECO:0000256" key="8">
    <source>
        <dbReference type="ARBA" id="ARBA00022741"/>
    </source>
</evidence>
<dbReference type="InterPro" id="IPR023535">
    <property type="entry name" value="TC-AMP_synthase"/>
</dbReference>
<dbReference type="Gene3D" id="3.90.870.10">
    <property type="entry name" value="DHBP synthase"/>
    <property type="match status" value="1"/>
</dbReference>
<dbReference type="GO" id="GO:0005737">
    <property type="term" value="C:cytoplasm"/>
    <property type="evidence" value="ECO:0007669"/>
    <property type="project" value="UniProtKB-SubCell"/>
</dbReference>
<proteinExistence type="inferred from homology"/>
<reference evidence="12" key="1">
    <citation type="submission" date="2018-05" db="EMBL/GenBank/DDBJ databases">
        <authorList>
            <person name="Lanie J.A."/>
            <person name="Ng W.-L."/>
            <person name="Kazmierczak K.M."/>
            <person name="Andrzejewski T.M."/>
            <person name="Davidsen T.M."/>
            <person name="Wayne K.J."/>
            <person name="Tettelin H."/>
            <person name="Glass J.I."/>
            <person name="Rusch D."/>
            <person name="Podicherti R."/>
            <person name="Tsui H.-C.T."/>
            <person name="Winkler M.E."/>
        </authorList>
    </citation>
    <scope>NUCLEOTIDE SEQUENCE</scope>
</reference>
<dbReference type="GO" id="GO:0006450">
    <property type="term" value="P:regulation of translational fidelity"/>
    <property type="evidence" value="ECO:0007669"/>
    <property type="project" value="TreeGrafter"/>
</dbReference>
<dbReference type="HAMAP" id="MF_01852">
    <property type="entry name" value="TsaC"/>
    <property type="match status" value="1"/>
</dbReference>
<evidence type="ECO:0000256" key="7">
    <source>
        <dbReference type="ARBA" id="ARBA00022695"/>
    </source>
</evidence>
<sequence length="172" mass="18751">VLLGGGTIAYPTESIYGLGCDPKNEIAVNKLLSIKNRSLDMGLILLGSSTRGIDNWLKISNQQMRTLLMPTNKPTTYLIPVTQEAPCWITGKHSSLALRISTMPIIKALNEMLGCPIVSTSANRHGKQPLQTKEQVQKEFSGLLDYIVEGDCGGFIKPSTIIDIVTGKEIRP</sequence>
<protein>
    <recommendedName>
        <fullName evidence="3">L-threonylcarbamoyladenylate synthase</fullName>
        <ecNumber evidence="3">2.7.7.87</ecNumber>
    </recommendedName>
</protein>
<dbReference type="PANTHER" id="PTHR17490">
    <property type="entry name" value="SUA5"/>
    <property type="match status" value="1"/>
</dbReference>
<evidence type="ECO:0000256" key="3">
    <source>
        <dbReference type="ARBA" id="ARBA00012584"/>
    </source>
</evidence>
<feature type="non-terminal residue" evidence="12">
    <location>
        <position position="1"/>
    </location>
</feature>
<keyword evidence="7" id="KW-0548">Nucleotidyltransferase</keyword>
<keyword evidence="9" id="KW-0067">ATP-binding</keyword>
<evidence type="ECO:0000256" key="1">
    <source>
        <dbReference type="ARBA" id="ARBA00004496"/>
    </source>
</evidence>
<dbReference type="Pfam" id="PF01300">
    <property type="entry name" value="Sua5_yciO_yrdC"/>
    <property type="match status" value="1"/>
</dbReference>
<evidence type="ECO:0000256" key="10">
    <source>
        <dbReference type="ARBA" id="ARBA00048366"/>
    </source>
</evidence>
<dbReference type="InterPro" id="IPR017945">
    <property type="entry name" value="DHBP_synth_RibB-like_a/b_dom"/>
</dbReference>
<evidence type="ECO:0000256" key="6">
    <source>
        <dbReference type="ARBA" id="ARBA00022694"/>
    </source>
</evidence>
<dbReference type="EC" id="2.7.7.87" evidence="3"/>
<comment type="catalytic activity">
    <reaction evidence="10">
        <text>L-threonine + hydrogencarbonate + ATP = L-threonylcarbamoyladenylate + diphosphate + H2O</text>
        <dbReference type="Rhea" id="RHEA:36407"/>
        <dbReference type="ChEBI" id="CHEBI:15377"/>
        <dbReference type="ChEBI" id="CHEBI:17544"/>
        <dbReference type="ChEBI" id="CHEBI:30616"/>
        <dbReference type="ChEBI" id="CHEBI:33019"/>
        <dbReference type="ChEBI" id="CHEBI:57926"/>
        <dbReference type="ChEBI" id="CHEBI:73682"/>
        <dbReference type="EC" id="2.7.7.87"/>
    </reaction>
</comment>
<dbReference type="EMBL" id="UINC01001239">
    <property type="protein sequence ID" value="SUZ75286.1"/>
    <property type="molecule type" value="Genomic_DNA"/>
</dbReference>
<dbReference type="SUPFAM" id="SSF55821">
    <property type="entry name" value="YrdC/RibB"/>
    <property type="match status" value="1"/>
</dbReference>
<keyword evidence="4" id="KW-0963">Cytoplasm</keyword>
<dbReference type="GO" id="GO:0000049">
    <property type="term" value="F:tRNA binding"/>
    <property type="evidence" value="ECO:0007669"/>
    <property type="project" value="TreeGrafter"/>
</dbReference>
<dbReference type="PROSITE" id="PS51163">
    <property type="entry name" value="YRDC"/>
    <property type="match status" value="1"/>
</dbReference>
<comment type="similarity">
    <text evidence="2">Belongs to the SUA5 family.</text>
</comment>
<feature type="domain" description="YrdC-like" evidence="11">
    <location>
        <begin position="1"/>
        <end position="172"/>
    </location>
</feature>
<comment type="subcellular location">
    <subcellularLocation>
        <location evidence="1">Cytoplasm</location>
    </subcellularLocation>
</comment>
<dbReference type="PANTHER" id="PTHR17490:SF18">
    <property type="entry name" value="THREONYLCARBAMOYL-AMP SYNTHASE"/>
    <property type="match status" value="1"/>
</dbReference>
<evidence type="ECO:0000313" key="12">
    <source>
        <dbReference type="EMBL" id="SUZ75286.1"/>
    </source>
</evidence>
<dbReference type="AlphaFoldDB" id="A0A381Q7H4"/>
<dbReference type="GO" id="GO:0002949">
    <property type="term" value="P:tRNA threonylcarbamoyladenosine modification"/>
    <property type="evidence" value="ECO:0007669"/>
    <property type="project" value="InterPro"/>
</dbReference>
<keyword evidence="8" id="KW-0547">Nucleotide-binding</keyword>
<dbReference type="GO" id="GO:0061710">
    <property type="term" value="F:L-threonylcarbamoyladenylate synthase"/>
    <property type="evidence" value="ECO:0007669"/>
    <property type="project" value="UniProtKB-EC"/>
</dbReference>
<name>A0A381Q7H4_9ZZZZ</name>
<dbReference type="GO" id="GO:0003725">
    <property type="term" value="F:double-stranded RNA binding"/>
    <property type="evidence" value="ECO:0007669"/>
    <property type="project" value="InterPro"/>
</dbReference>
<gene>
    <name evidence="12" type="ORF">METZ01_LOCUS28140</name>
</gene>
<keyword evidence="5" id="KW-0808">Transferase</keyword>
<dbReference type="InterPro" id="IPR006070">
    <property type="entry name" value="Sua5-like_dom"/>
</dbReference>